<keyword evidence="4" id="KW-0496">Mitochondrion</keyword>
<name>A0A674BGS5_SALTR</name>
<dbReference type="GeneTree" id="ENSGT00390000001201"/>
<comment type="similarity">
    <text evidence="6">Belongs to the mitochondrion-specific ribosomal protein mL54 family.</text>
</comment>
<protein>
    <recommendedName>
        <fullName evidence="7">Large ribosomal subunit protein mL54</fullName>
    </recommendedName>
</protein>
<dbReference type="AlphaFoldDB" id="A0A674BGS5"/>
<dbReference type="PANTHER" id="PTHR28595">
    <property type="entry name" value="39S RIBOSOMAL PROTEIN L54, MITOCHONDRIAL"/>
    <property type="match status" value="1"/>
</dbReference>
<feature type="chain" id="PRO_5025570038" description="Large ribosomal subunit protein mL54" evidence="8">
    <location>
        <begin position="29"/>
        <end position="150"/>
    </location>
</feature>
<reference evidence="9" key="1">
    <citation type="submission" date="2025-08" db="UniProtKB">
        <authorList>
            <consortium name="Ensembl"/>
        </authorList>
    </citation>
    <scope>IDENTIFICATION</scope>
</reference>
<evidence type="ECO:0000256" key="3">
    <source>
        <dbReference type="ARBA" id="ARBA00022980"/>
    </source>
</evidence>
<evidence type="ECO:0000313" key="9">
    <source>
        <dbReference type="Ensembl" id="ENSSTUP00000070222.1"/>
    </source>
</evidence>
<keyword evidence="10" id="KW-1185">Reference proteome</keyword>
<evidence type="ECO:0000256" key="5">
    <source>
        <dbReference type="ARBA" id="ARBA00023274"/>
    </source>
</evidence>
<reference evidence="9" key="2">
    <citation type="submission" date="2025-09" db="UniProtKB">
        <authorList>
            <consortium name="Ensembl"/>
        </authorList>
    </citation>
    <scope>IDENTIFICATION</scope>
</reference>
<dbReference type="InParanoid" id="A0A674BGS5"/>
<proteinExistence type="inferred from homology"/>
<comment type="subcellular location">
    <subcellularLocation>
        <location evidence="1">Mitochondrion</location>
    </subcellularLocation>
</comment>
<sequence length="150" mass="17045">MNVKHMRGSLLMARYGLFCSTMTMKCFATNTPVWFCMSNLLYKTPTCGYAKKVGKFLSQLVFSLPAAKGKGKCIVKDVLKGLEFCKDPVKLTSHAVGVNILKQGDDPALKPHKEYPELLFQLQLGPLKNIHELEPDSREYWKVLRKEHKL</sequence>
<gene>
    <name evidence="9" type="primary">MRPL54</name>
</gene>
<evidence type="ECO:0000256" key="6">
    <source>
        <dbReference type="ARBA" id="ARBA00033752"/>
    </source>
</evidence>
<keyword evidence="2" id="KW-0809">Transit peptide</keyword>
<evidence type="ECO:0000256" key="4">
    <source>
        <dbReference type="ARBA" id="ARBA00023128"/>
    </source>
</evidence>
<dbReference type="GO" id="GO:0003735">
    <property type="term" value="F:structural constituent of ribosome"/>
    <property type="evidence" value="ECO:0007669"/>
    <property type="project" value="TreeGrafter"/>
</dbReference>
<dbReference type="PANTHER" id="PTHR28595:SF1">
    <property type="entry name" value="LARGE RIBOSOMAL SUBUNIT PROTEIN ML54"/>
    <property type="match status" value="1"/>
</dbReference>
<evidence type="ECO:0000256" key="1">
    <source>
        <dbReference type="ARBA" id="ARBA00004173"/>
    </source>
</evidence>
<evidence type="ECO:0000256" key="7">
    <source>
        <dbReference type="ARBA" id="ARBA00035179"/>
    </source>
</evidence>
<evidence type="ECO:0000313" key="10">
    <source>
        <dbReference type="Proteomes" id="UP000472277"/>
    </source>
</evidence>
<keyword evidence="5" id="KW-0687">Ribonucleoprotein</keyword>
<dbReference type="GO" id="GO:0005762">
    <property type="term" value="C:mitochondrial large ribosomal subunit"/>
    <property type="evidence" value="ECO:0007669"/>
    <property type="project" value="TreeGrafter"/>
</dbReference>
<feature type="signal peptide" evidence="8">
    <location>
        <begin position="1"/>
        <end position="28"/>
    </location>
</feature>
<evidence type="ECO:0000256" key="8">
    <source>
        <dbReference type="SAM" id="SignalP"/>
    </source>
</evidence>
<dbReference type="Proteomes" id="UP000472277">
    <property type="component" value="Chromosome 22"/>
</dbReference>
<dbReference type="InterPro" id="IPR013870">
    <property type="entry name" value="Ribosomal_mL54"/>
</dbReference>
<dbReference type="Ensembl" id="ENSSTUT00000074581.1">
    <property type="protein sequence ID" value="ENSSTUP00000070222.1"/>
    <property type="gene ID" value="ENSSTUG00000030816.1"/>
</dbReference>
<accession>A0A674BGS5</accession>
<dbReference type="OMA" id="GPLKNIH"/>
<dbReference type="FunCoup" id="A0A674BGS5">
    <property type="interactions" value="985"/>
</dbReference>
<keyword evidence="8" id="KW-0732">Signal</keyword>
<keyword evidence="3" id="KW-0689">Ribosomal protein</keyword>
<organism evidence="9 10">
    <name type="scientific">Salmo trutta</name>
    <name type="common">Brown trout</name>
    <dbReference type="NCBI Taxonomy" id="8032"/>
    <lineage>
        <taxon>Eukaryota</taxon>
        <taxon>Metazoa</taxon>
        <taxon>Chordata</taxon>
        <taxon>Craniata</taxon>
        <taxon>Vertebrata</taxon>
        <taxon>Euteleostomi</taxon>
        <taxon>Actinopterygii</taxon>
        <taxon>Neopterygii</taxon>
        <taxon>Teleostei</taxon>
        <taxon>Protacanthopterygii</taxon>
        <taxon>Salmoniformes</taxon>
        <taxon>Salmonidae</taxon>
        <taxon>Salmoninae</taxon>
        <taxon>Salmo</taxon>
    </lineage>
</organism>
<evidence type="ECO:0000256" key="2">
    <source>
        <dbReference type="ARBA" id="ARBA00022946"/>
    </source>
</evidence>
<dbReference type="Pfam" id="PF08561">
    <property type="entry name" value="Ribosomal_L37"/>
    <property type="match status" value="1"/>
</dbReference>